<dbReference type="InterPro" id="IPR006059">
    <property type="entry name" value="SBP"/>
</dbReference>
<dbReference type="SUPFAM" id="SSF53850">
    <property type="entry name" value="Periplasmic binding protein-like II"/>
    <property type="match status" value="1"/>
</dbReference>
<proteinExistence type="predicted"/>
<feature type="region of interest" description="Disordered" evidence="1">
    <location>
        <begin position="352"/>
        <end position="373"/>
    </location>
</feature>
<reference evidence="4" key="1">
    <citation type="submission" date="2019-09" db="EMBL/GenBank/DDBJ databases">
        <title>Mumia zhuanghuii sp. nov. isolated from the intestinal contents of plateau pika (Ochotona curzoniae) in the Qinghai-Tibet plateau of China.</title>
        <authorList>
            <person name="Tian Z."/>
        </authorList>
    </citation>
    <scope>NUCLEOTIDE SEQUENCE [LARGE SCALE GENOMIC DNA]</scope>
    <source>
        <strain evidence="4">DSM 25564</strain>
    </source>
</reference>
<evidence type="ECO:0000313" key="3">
    <source>
        <dbReference type="EMBL" id="KAA9083804.1"/>
    </source>
</evidence>
<keyword evidence="2" id="KW-0732">Signal</keyword>
<organism evidence="3 4">
    <name type="scientific">Microbacterium radiodurans</name>
    <dbReference type="NCBI Taxonomy" id="661398"/>
    <lineage>
        <taxon>Bacteria</taxon>
        <taxon>Bacillati</taxon>
        <taxon>Actinomycetota</taxon>
        <taxon>Actinomycetes</taxon>
        <taxon>Micrococcales</taxon>
        <taxon>Microbacteriaceae</taxon>
        <taxon>Microbacterium</taxon>
    </lineage>
</organism>
<dbReference type="PANTHER" id="PTHR43649">
    <property type="entry name" value="ARABINOSE-BINDING PROTEIN-RELATED"/>
    <property type="match status" value="1"/>
</dbReference>
<evidence type="ECO:0000256" key="2">
    <source>
        <dbReference type="SAM" id="SignalP"/>
    </source>
</evidence>
<feature type="signal peptide" evidence="2">
    <location>
        <begin position="1"/>
        <end position="20"/>
    </location>
</feature>
<dbReference type="InterPro" id="IPR050490">
    <property type="entry name" value="Bact_solute-bd_prot1"/>
</dbReference>
<dbReference type="PROSITE" id="PS51257">
    <property type="entry name" value="PROKAR_LIPOPROTEIN"/>
    <property type="match status" value="1"/>
</dbReference>
<accession>A0A5J5IMR9</accession>
<dbReference type="Gene3D" id="3.40.190.10">
    <property type="entry name" value="Periplasmic binding protein-like II"/>
    <property type="match status" value="1"/>
</dbReference>
<feature type="chain" id="PRO_5039385237" evidence="2">
    <location>
        <begin position="21"/>
        <end position="454"/>
    </location>
</feature>
<gene>
    <name evidence="3" type="ORF">F6B42_14690</name>
</gene>
<protein>
    <submittedName>
        <fullName evidence="3">Extracellular solute-binding protein</fullName>
    </submittedName>
</protein>
<dbReference type="EMBL" id="VYRZ01000005">
    <property type="protein sequence ID" value="KAA9083804.1"/>
    <property type="molecule type" value="Genomic_DNA"/>
</dbReference>
<sequence>MRNRLIGAAAVAAASAIVLSGCSGDDAGSAEDVDFTAAPSGTLAAWGFENADDVGTARLDYAAEQMPDVEVQLDATAFDSQKFTTRIASGDVPDVVQMDRRYVTQYAAQGLIMPLDSCYDAREVDADDRWYESVVDDVRYDDQVWGAPQFYQPPAIILNKRVMDAAGVTAAEIDTSQPDVLLGAIEKMYVASGGVPTRLGFDPVSTGQSALWILGSGGQLTDDDGVPTLDDPSNLAGMELLQRINDAQGGFAQVKSFTDAFDTFGDANQYVTDQVGAQVNAQWYPNVLSPYIDEIDIEAVPFRDSEGEPFSVSGGQAFVIPMNAKNPAAACAWVSELTSPEAWNAAGEARAETRASDGGANTGLFTGSPEPDRSIREQWVTPSGDAGFDQVVATYYDVVDYGSSFGSSPAGQDIQNELNNAVTAALLGDKTAEEALADAQGAAMRAYDNATANG</sequence>
<dbReference type="OrthoDB" id="9795467at2"/>
<evidence type="ECO:0000256" key="1">
    <source>
        <dbReference type="SAM" id="MobiDB-lite"/>
    </source>
</evidence>
<dbReference type="Proteomes" id="UP000327039">
    <property type="component" value="Unassembled WGS sequence"/>
</dbReference>
<dbReference type="Pfam" id="PF01547">
    <property type="entry name" value="SBP_bac_1"/>
    <property type="match status" value="1"/>
</dbReference>
<comment type="caution">
    <text evidence="3">The sequence shown here is derived from an EMBL/GenBank/DDBJ whole genome shotgun (WGS) entry which is preliminary data.</text>
</comment>
<dbReference type="PANTHER" id="PTHR43649:SF12">
    <property type="entry name" value="DIACETYLCHITOBIOSE BINDING PROTEIN DASA"/>
    <property type="match status" value="1"/>
</dbReference>
<dbReference type="AlphaFoldDB" id="A0A5J5IMR9"/>
<name>A0A5J5IMR9_9MICO</name>
<evidence type="ECO:0000313" key="4">
    <source>
        <dbReference type="Proteomes" id="UP000327039"/>
    </source>
</evidence>
<keyword evidence="4" id="KW-1185">Reference proteome</keyword>